<dbReference type="AlphaFoldDB" id="A0A126V3T0"/>
<dbReference type="RefSeq" id="WP_052274659.1">
    <property type="nucleotide sequence ID" value="NZ_CP014327.1"/>
</dbReference>
<gene>
    <name evidence="1" type="ORF">RC74_17470</name>
</gene>
<reference evidence="1 2" key="1">
    <citation type="submission" date="2016-02" db="EMBL/GenBank/DDBJ databases">
        <title>Complete genome sequence of Halocynthiibacter arcticus PAMC 20958t from arctic marine sediment.</title>
        <authorList>
            <person name="Lee Y.M."/>
            <person name="Baek K."/>
            <person name="Lee H.K."/>
            <person name="Shin S.C."/>
        </authorList>
    </citation>
    <scope>NUCLEOTIDE SEQUENCE [LARGE SCALE GENOMIC DNA]</scope>
    <source>
        <strain evidence="1">PAMC 20958</strain>
    </source>
</reference>
<protein>
    <recommendedName>
        <fullName evidence="3">ISXO2-like transposase domain-containing protein</fullName>
    </recommendedName>
</protein>
<accession>A0A126V3T0</accession>
<keyword evidence="2" id="KW-1185">Reference proteome</keyword>
<sequence>MPGRSKWQMHILTVADRGGVRLFERPPNRKSATLECAMKPLVPRYAVLCSDGASAYAKVASQRGDEHFVIGSKLGKRIAAGNHHIQNVNSLHAHYDKFIRPFC</sequence>
<proteinExistence type="predicted"/>
<name>A0A126V3T0_9RHOB</name>
<dbReference type="EMBL" id="CP014327">
    <property type="protein sequence ID" value="AML52807.1"/>
    <property type="molecule type" value="Genomic_DNA"/>
</dbReference>
<dbReference type="OrthoDB" id="7355934at2"/>
<evidence type="ECO:0000313" key="2">
    <source>
        <dbReference type="Proteomes" id="UP000070371"/>
    </source>
</evidence>
<dbReference type="KEGG" id="hat:RC74_17470"/>
<evidence type="ECO:0008006" key="3">
    <source>
        <dbReference type="Google" id="ProtNLM"/>
    </source>
</evidence>
<organism evidence="1 2">
    <name type="scientific">Falsihalocynthiibacter arcticus</name>
    <dbReference type="NCBI Taxonomy" id="1579316"/>
    <lineage>
        <taxon>Bacteria</taxon>
        <taxon>Pseudomonadati</taxon>
        <taxon>Pseudomonadota</taxon>
        <taxon>Alphaproteobacteria</taxon>
        <taxon>Rhodobacterales</taxon>
        <taxon>Roseobacteraceae</taxon>
        <taxon>Falsihalocynthiibacter</taxon>
    </lineage>
</organism>
<dbReference type="Proteomes" id="UP000070371">
    <property type="component" value="Chromosome"/>
</dbReference>
<evidence type="ECO:0000313" key="1">
    <source>
        <dbReference type="EMBL" id="AML52807.1"/>
    </source>
</evidence>